<dbReference type="PANTHER" id="PTHR18964:SF149">
    <property type="entry name" value="BIFUNCTIONAL UDP-N-ACETYLGLUCOSAMINE 2-EPIMERASE_N-ACETYLMANNOSAMINE KINASE"/>
    <property type="match status" value="1"/>
</dbReference>
<comment type="similarity">
    <text evidence="1">Belongs to the ROK (NagC/XylR) family.</text>
</comment>
<dbReference type="PATRIC" id="fig|670052.7.peg.420"/>
<dbReference type="Pfam" id="PF00480">
    <property type="entry name" value="ROK"/>
    <property type="match status" value="1"/>
</dbReference>
<dbReference type="AlphaFoldDB" id="A0A1B1BFK8"/>
<name>A0A1B1BFK8_9MICO</name>
<dbReference type="InterPro" id="IPR036388">
    <property type="entry name" value="WH-like_DNA-bd_sf"/>
</dbReference>
<dbReference type="InterPro" id="IPR036390">
    <property type="entry name" value="WH_DNA-bd_sf"/>
</dbReference>
<dbReference type="STRING" id="670052.PA27867_0399"/>
<evidence type="ECO:0000313" key="2">
    <source>
        <dbReference type="EMBL" id="ANP71372.1"/>
    </source>
</evidence>
<gene>
    <name evidence="2" type="ORF">PA27867_0399</name>
</gene>
<dbReference type="Gene3D" id="1.10.10.10">
    <property type="entry name" value="Winged helix-like DNA-binding domain superfamily/Winged helix DNA-binding domain"/>
    <property type="match status" value="1"/>
</dbReference>
<keyword evidence="3" id="KW-1185">Reference proteome</keyword>
<accession>A0A1B1BFK8</accession>
<sequence length="405" mass="42200">MTYAPPTLGSRGGTSNDQLRRYNLSMVMTMLHHAGGCSRAELTKRTGLNRSTIAALVAELVELGMAFEVEPESVVGRVGRPSPQVVPNPGLAAIAVNPDIDAITVGLVGLGGEVIRRIRFDTTRVPTVAEAINAVKAIVDGMRGEIDQSYSIAGVGVAVPALVNSADGRVLIAPHLGWRDANLARDLARVLDYPVFAGNDASLGAIAESMFGAARGINDLVYLNGSASGIGGGLIIGGSPLRGTSGYAGELGHTLVNSQGVRCHCGRIGCLETEVSMGRLLAVLGLPRADQDDLDIALGVSRDPAVLAEVRRQIELLSEAISNFVNMFDPEMVVLGGFLGSLLSVGREQLTAAMIVRSMSSIGHTVAIERASLGSRLMMVGAAELAFAGLLDDPAGFVRGRAGRR</sequence>
<dbReference type="InterPro" id="IPR000600">
    <property type="entry name" value="ROK"/>
</dbReference>
<dbReference type="InterPro" id="IPR043129">
    <property type="entry name" value="ATPase_NBD"/>
</dbReference>
<dbReference type="RefSeq" id="WP_236900800.1">
    <property type="nucleotide sequence ID" value="NZ_CP016282.1"/>
</dbReference>
<proteinExistence type="inferred from homology"/>
<dbReference type="Proteomes" id="UP000092582">
    <property type="component" value="Chromosome 1"/>
</dbReference>
<evidence type="ECO:0000313" key="3">
    <source>
        <dbReference type="Proteomes" id="UP000092582"/>
    </source>
</evidence>
<dbReference type="SUPFAM" id="SSF46785">
    <property type="entry name" value="Winged helix' DNA-binding domain"/>
    <property type="match status" value="1"/>
</dbReference>
<dbReference type="EMBL" id="CP016282">
    <property type="protein sequence ID" value="ANP71372.1"/>
    <property type="molecule type" value="Genomic_DNA"/>
</dbReference>
<dbReference type="PANTHER" id="PTHR18964">
    <property type="entry name" value="ROK (REPRESSOR, ORF, KINASE) FAMILY"/>
    <property type="match status" value="1"/>
</dbReference>
<organism evidence="2 3">
    <name type="scientific">Cryobacterium arcticum</name>
    <dbReference type="NCBI Taxonomy" id="670052"/>
    <lineage>
        <taxon>Bacteria</taxon>
        <taxon>Bacillati</taxon>
        <taxon>Actinomycetota</taxon>
        <taxon>Actinomycetes</taxon>
        <taxon>Micrococcales</taxon>
        <taxon>Microbacteriaceae</taxon>
        <taxon>Cryobacterium</taxon>
    </lineage>
</organism>
<reference evidence="2 3" key="1">
    <citation type="submission" date="2016-06" db="EMBL/GenBank/DDBJ databases">
        <title>Genome sequencing of Cryobacterium arcticum PAMC 27867.</title>
        <authorList>
            <person name="Lee J."/>
            <person name="Kim O.-S."/>
        </authorList>
    </citation>
    <scope>NUCLEOTIDE SEQUENCE [LARGE SCALE GENOMIC DNA]</scope>
    <source>
        <strain evidence="2 3">PAMC 27867</strain>
    </source>
</reference>
<dbReference type="KEGG" id="cart:PA27867_0399"/>
<dbReference type="Gene3D" id="3.30.420.40">
    <property type="match status" value="2"/>
</dbReference>
<evidence type="ECO:0000256" key="1">
    <source>
        <dbReference type="ARBA" id="ARBA00006479"/>
    </source>
</evidence>
<dbReference type="SUPFAM" id="SSF53067">
    <property type="entry name" value="Actin-like ATPase domain"/>
    <property type="match status" value="1"/>
</dbReference>
<protein>
    <submittedName>
        <fullName evidence="2">Transcriptional regulator</fullName>
    </submittedName>
</protein>